<evidence type="ECO:0000313" key="1">
    <source>
        <dbReference type="EMBL" id="KAK2117884.1"/>
    </source>
</evidence>
<keyword evidence="2" id="KW-1185">Reference proteome</keyword>
<dbReference type="Proteomes" id="UP001266305">
    <property type="component" value="Unassembled WGS sequence"/>
</dbReference>
<evidence type="ECO:0000313" key="2">
    <source>
        <dbReference type="Proteomes" id="UP001266305"/>
    </source>
</evidence>
<dbReference type="EMBL" id="JASSZA010000002">
    <property type="protein sequence ID" value="KAK2117884.1"/>
    <property type="molecule type" value="Genomic_DNA"/>
</dbReference>
<organism evidence="1 2">
    <name type="scientific">Saguinus oedipus</name>
    <name type="common">Cotton-top tamarin</name>
    <name type="synonym">Oedipomidas oedipus</name>
    <dbReference type="NCBI Taxonomy" id="9490"/>
    <lineage>
        <taxon>Eukaryota</taxon>
        <taxon>Metazoa</taxon>
        <taxon>Chordata</taxon>
        <taxon>Craniata</taxon>
        <taxon>Vertebrata</taxon>
        <taxon>Euteleostomi</taxon>
        <taxon>Mammalia</taxon>
        <taxon>Eutheria</taxon>
        <taxon>Euarchontoglires</taxon>
        <taxon>Primates</taxon>
        <taxon>Haplorrhini</taxon>
        <taxon>Platyrrhini</taxon>
        <taxon>Cebidae</taxon>
        <taxon>Callitrichinae</taxon>
        <taxon>Saguinus</taxon>
    </lineage>
</organism>
<protein>
    <submittedName>
        <fullName evidence="1">Uncharacterized protein</fullName>
    </submittedName>
</protein>
<name>A0ABQ9W8F6_SAGOE</name>
<proteinExistence type="predicted"/>
<reference evidence="1 2" key="1">
    <citation type="submission" date="2023-05" db="EMBL/GenBank/DDBJ databases">
        <title>B98-5 Cell Line De Novo Hybrid Assembly: An Optical Mapping Approach.</title>
        <authorList>
            <person name="Kananen K."/>
            <person name="Auerbach J.A."/>
            <person name="Kautto E."/>
            <person name="Blachly J.S."/>
        </authorList>
    </citation>
    <scope>NUCLEOTIDE SEQUENCE [LARGE SCALE GENOMIC DNA]</scope>
    <source>
        <strain evidence="1">B95-8</strain>
        <tissue evidence="1">Cell line</tissue>
    </source>
</reference>
<sequence length="110" mass="12048">MHLTEQKPPSPYASVKGSTKVLYSISKCHKIHKLTIPLLLPGSPNSPIGELLPPWCCLNVSQTCVQALDEYLAEICWSLPDSAGLLVASYFWDGLTEQPLSGMGSFQDEE</sequence>
<accession>A0ABQ9W8F6</accession>
<gene>
    <name evidence="1" type="ORF">P7K49_004771</name>
</gene>
<comment type="caution">
    <text evidence="1">The sequence shown here is derived from an EMBL/GenBank/DDBJ whole genome shotgun (WGS) entry which is preliminary data.</text>
</comment>